<dbReference type="Gene3D" id="3.90.226.10">
    <property type="entry name" value="2-enoyl-CoA Hydratase, Chain A, domain 1"/>
    <property type="match status" value="1"/>
</dbReference>
<name>A0ABR4DAM3_9PEZI</name>
<dbReference type="InterPro" id="IPR018376">
    <property type="entry name" value="Enoyl-CoA_hyd/isom_CS"/>
</dbReference>
<dbReference type="PANTHER" id="PTHR11941">
    <property type="entry name" value="ENOYL-COA HYDRATASE-RELATED"/>
    <property type="match status" value="1"/>
</dbReference>
<reference evidence="3 4" key="1">
    <citation type="journal article" date="2024" name="Commun. Biol.">
        <title>Comparative genomic analysis of thermophilic fungi reveals convergent evolutionary adaptations and gene losses.</title>
        <authorList>
            <person name="Steindorff A.S."/>
            <person name="Aguilar-Pontes M.V."/>
            <person name="Robinson A.J."/>
            <person name="Andreopoulos B."/>
            <person name="LaButti K."/>
            <person name="Kuo A."/>
            <person name="Mondo S."/>
            <person name="Riley R."/>
            <person name="Otillar R."/>
            <person name="Haridas S."/>
            <person name="Lipzen A."/>
            <person name="Grimwood J."/>
            <person name="Schmutz J."/>
            <person name="Clum A."/>
            <person name="Reid I.D."/>
            <person name="Moisan M.C."/>
            <person name="Butler G."/>
            <person name="Nguyen T.T.M."/>
            <person name="Dewar K."/>
            <person name="Conant G."/>
            <person name="Drula E."/>
            <person name="Henrissat B."/>
            <person name="Hansel C."/>
            <person name="Singer S."/>
            <person name="Hutchinson M.I."/>
            <person name="de Vries R.P."/>
            <person name="Natvig D.O."/>
            <person name="Powell A.J."/>
            <person name="Tsang A."/>
            <person name="Grigoriev I.V."/>
        </authorList>
    </citation>
    <scope>NUCLEOTIDE SEQUENCE [LARGE SCALE GENOMIC DNA]</scope>
    <source>
        <strain evidence="3 4">ATCC 22073</strain>
    </source>
</reference>
<dbReference type="PANTHER" id="PTHR11941:SF158">
    <property type="entry name" value="ENOYL-COA HYDRATASE (AFU_ORTHOLOGUE AFUA_2G10650)"/>
    <property type="match status" value="1"/>
</dbReference>
<evidence type="ECO:0000313" key="3">
    <source>
        <dbReference type="EMBL" id="KAL2267135.1"/>
    </source>
</evidence>
<dbReference type="RefSeq" id="XP_070865862.1">
    <property type="nucleotide sequence ID" value="XM_071010899.1"/>
</dbReference>
<evidence type="ECO:0000256" key="1">
    <source>
        <dbReference type="ARBA" id="ARBA00005254"/>
    </source>
</evidence>
<dbReference type="SUPFAM" id="SSF52096">
    <property type="entry name" value="ClpP/crotonase"/>
    <property type="match status" value="1"/>
</dbReference>
<sequence>MAAAPAVDPALASLNPPPPAVPNVHLSLPRPHILLVTLARPRALNAIPTPQHLAMAALWEWYDATPSLRCAILTGGDGRAFCAGADLKEWDQKQRGLVVKDSYTDEQRARYLAAGFGGLSNRHGKKPVLAAVNGLCFGGGMEMAVNCDLVVADGKRARFGLPEVKRGVVAVAGALPRVARSVGLQRANELALLGRTDYTAEEMRGWGLVNFVAAEGKAVEEAIKVAEEMVGNSPDSVITTREGVRLGWEPLGPREGTKTLEDGLYKKMDGAENMKEGLRSFVEKRSPVWKDSKL</sequence>
<dbReference type="Proteomes" id="UP001600064">
    <property type="component" value="Unassembled WGS sequence"/>
</dbReference>
<dbReference type="EMBL" id="JAZGUE010000004">
    <property type="protein sequence ID" value="KAL2267135.1"/>
    <property type="molecule type" value="Genomic_DNA"/>
</dbReference>
<keyword evidence="4" id="KW-1185">Reference proteome</keyword>
<proteinExistence type="inferred from homology"/>
<evidence type="ECO:0008006" key="5">
    <source>
        <dbReference type="Google" id="ProtNLM"/>
    </source>
</evidence>
<dbReference type="PROSITE" id="PS00166">
    <property type="entry name" value="ENOYL_COA_HYDRATASE"/>
    <property type="match status" value="1"/>
</dbReference>
<dbReference type="CDD" id="cd06558">
    <property type="entry name" value="crotonase-like"/>
    <property type="match status" value="1"/>
</dbReference>
<dbReference type="GeneID" id="98125543"/>
<dbReference type="InterPro" id="IPR001753">
    <property type="entry name" value="Enoyl-CoA_hydra/iso"/>
</dbReference>
<comment type="caution">
    <text evidence="3">The sequence shown here is derived from an EMBL/GenBank/DDBJ whole genome shotgun (WGS) entry which is preliminary data.</text>
</comment>
<evidence type="ECO:0000313" key="4">
    <source>
        <dbReference type="Proteomes" id="UP001600064"/>
    </source>
</evidence>
<protein>
    <recommendedName>
        <fullName evidence="5">Enoyl-CoA hydratase</fullName>
    </recommendedName>
</protein>
<dbReference type="Pfam" id="PF00378">
    <property type="entry name" value="ECH_1"/>
    <property type="match status" value="1"/>
</dbReference>
<comment type="similarity">
    <text evidence="1 2">Belongs to the enoyl-CoA hydratase/isomerase family.</text>
</comment>
<dbReference type="InterPro" id="IPR029045">
    <property type="entry name" value="ClpP/crotonase-like_dom_sf"/>
</dbReference>
<gene>
    <name evidence="3" type="ORF">VTJ83DRAFT_4412</name>
</gene>
<accession>A0ABR4DAM3</accession>
<organism evidence="3 4">
    <name type="scientific">Remersonia thermophila</name>
    <dbReference type="NCBI Taxonomy" id="72144"/>
    <lineage>
        <taxon>Eukaryota</taxon>
        <taxon>Fungi</taxon>
        <taxon>Dikarya</taxon>
        <taxon>Ascomycota</taxon>
        <taxon>Pezizomycotina</taxon>
        <taxon>Sordariomycetes</taxon>
        <taxon>Sordariomycetidae</taxon>
        <taxon>Sordariales</taxon>
        <taxon>Sordariales incertae sedis</taxon>
        <taxon>Remersonia</taxon>
    </lineage>
</organism>
<evidence type="ECO:0000256" key="2">
    <source>
        <dbReference type="RuleBase" id="RU003707"/>
    </source>
</evidence>